<feature type="compositionally biased region" description="Basic and acidic residues" evidence="1">
    <location>
        <begin position="52"/>
        <end position="61"/>
    </location>
</feature>
<evidence type="ECO:0000256" key="1">
    <source>
        <dbReference type="SAM" id="MobiDB-lite"/>
    </source>
</evidence>
<proteinExistence type="predicted"/>
<dbReference type="AlphaFoldDB" id="A0A0F9QMZ7"/>
<name>A0A0F9QMZ7_9ZZZZ</name>
<accession>A0A0F9QMZ7</accession>
<feature type="compositionally biased region" description="Basic residues" evidence="1">
    <location>
        <begin position="26"/>
        <end position="36"/>
    </location>
</feature>
<protein>
    <submittedName>
        <fullName evidence="2">Uncharacterized protein</fullName>
    </submittedName>
</protein>
<gene>
    <name evidence="2" type="ORF">LCGC14_0681830</name>
</gene>
<organism evidence="2">
    <name type="scientific">marine sediment metagenome</name>
    <dbReference type="NCBI Taxonomy" id="412755"/>
    <lineage>
        <taxon>unclassified sequences</taxon>
        <taxon>metagenomes</taxon>
        <taxon>ecological metagenomes</taxon>
    </lineage>
</organism>
<comment type="caution">
    <text evidence="2">The sequence shown here is derived from an EMBL/GenBank/DDBJ whole genome shotgun (WGS) entry which is preliminary data.</text>
</comment>
<reference evidence="2" key="1">
    <citation type="journal article" date="2015" name="Nature">
        <title>Complex archaea that bridge the gap between prokaryotes and eukaryotes.</title>
        <authorList>
            <person name="Spang A."/>
            <person name="Saw J.H."/>
            <person name="Jorgensen S.L."/>
            <person name="Zaremba-Niedzwiedzka K."/>
            <person name="Martijn J."/>
            <person name="Lind A.E."/>
            <person name="van Eijk R."/>
            <person name="Schleper C."/>
            <person name="Guy L."/>
            <person name="Ettema T.J."/>
        </authorList>
    </citation>
    <scope>NUCLEOTIDE SEQUENCE</scope>
</reference>
<evidence type="ECO:0000313" key="2">
    <source>
        <dbReference type="EMBL" id="KKN45560.1"/>
    </source>
</evidence>
<dbReference type="EMBL" id="LAZR01001381">
    <property type="protein sequence ID" value="KKN45560.1"/>
    <property type="molecule type" value="Genomic_DNA"/>
</dbReference>
<sequence length="61" mass="6964">MKKSELNNHIEIIPNRPDTTNAPKPNRGHGKGKARPFTKLPLIQFDQPQPERINDDAHGRQ</sequence>
<feature type="region of interest" description="Disordered" evidence="1">
    <location>
        <begin position="1"/>
        <end position="61"/>
    </location>
</feature>